<dbReference type="EMBL" id="LCMI01000008">
    <property type="protein sequence ID" value="KKU32684.1"/>
    <property type="molecule type" value="Genomic_DNA"/>
</dbReference>
<protein>
    <submittedName>
        <fullName evidence="1">Uncharacterized protein</fullName>
    </submittedName>
</protein>
<dbReference type="AlphaFoldDB" id="A0A0G1PIR0"/>
<sequence length="124" mass="13687">MCCGGMYFPTELGIRISELKPGDEIIILKGEGYPAVEKETVATVWIVAGFSALCADGTTISCISISDFMLTGEHHDEFEVSEAAKQMEAEAAIRRAEQDRVLEELMKDDEPDWSVPDPFSNEPE</sequence>
<organism evidence="1 2">
    <name type="scientific">Candidatus Collierbacteria bacterium GW2011_GWA2_46_26</name>
    <dbReference type="NCBI Taxonomy" id="1618381"/>
    <lineage>
        <taxon>Bacteria</taxon>
        <taxon>Candidatus Collieribacteriota</taxon>
    </lineage>
</organism>
<evidence type="ECO:0000313" key="2">
    <source>
        <dbReference type="Proteomes" id="UP000034794"/>
    </source>
</evidence>
<comment type="caution">
    <text evidence="1">The sequence shown here is derived from an EMBL/GenBank/DDBJ whole genome shotgun (WGS) entry which is preliminary data.</text>
</comment>
<proteinExistence type="predicted"/>
<reference evidence="1 2" key="1">
    <citation type="journal article" date="2015" name="Nature">
        <title>rRNA introns, odd ribosomes, and small enigmatic genomes across a large radiation of phyla.</title>
        <authorList>
            <person name="Brown C.T."/>
            <person name="Hug L.A."/>
            <person name="Thomas B.C."/>
            <person name="Sharon I."/>
            <person name="Castelle C.J."/>
            <person name="Singh A."/>
            <person name="Wilkins M.J."/>
            <person name="Williams K.H."/>
            <person name="Banfield J.F."/>
        </authorList>
    </citation>
    <scope>NUCLEOTIDE SEQUENCE [LARGE SCALE GENOMIC DNA]</scope>
</reference>
<name>A0A0G1PIR0_9BACT</name>
<gene>
    <name evidence="1" type="ORF">UX47_C0008G0041</name>
</gene>
<evidence type="ECO:0000313" key="1">
    <source>
        <dbReference type="EMBL" id="KKU32684.1"/>
    </source>
</evidence>
<accession>A0A0G1PIR0</accession>
<dbReference type="Proteomes" id="UP000034794">
    <property type="component" value="Unassembled WGS sequence"/>
</dbReference>